<keyword evidence="3" id="KW-0274">FAD</keyword>
<evidence type="ECO:0000259" key="5">
    <source>
        <dbReference type="Pfam" id="PF00890"/>
    </source>
</evidence>
<evidence type="ECO:0000256" key="4">
    <source>
        <dbReference type="ARBA" id="ARBA00023002"/>
    </source>
</evidence>
<organism evidence="6 7">
    <name type="scientific">Rhodococcus gannanensis</name>
    <dbReference type="NCBI Taxonomy" id="1960308"/>
    <lineage>
        <taxon>Bacteria</taxon>
        <taxon>Bacillati</taxon>
        <taxon>Actinomycetota</taxon>
        <taxon>Actinomycetes</taxon>
        <taxon>Mycobacteriales</taxon>
        <taxon>Nocardiaceae</taxon>
        <taxon>Rhodococcus</taxon>
    </lineage>
</organism>
<evidence type="ECO:0000313" key="6">
    <source>
        <dbReference type="EMBL" id="MFD1812689.1"/>
    </source>
</evidence>
<keyword evidence="2" id="KW-0285">Flavoprotein</keyword>
<dbReference type="PANTHER" id="PTHR43400:SF10">
    <property type="entry name" value="3-OXOSTEROID 1-DEHYDROGENASE"/>
    <property type="match status" value="1"/>
</dbReference>
<proteinExistence type="predicted"/>
<dbReference type="Pfam" id="PF00890">
    <property type="entry name" value="FAD_binding_2"/>
    <property type="match status" value="1"/>
</dbReference>
<evidence type="ECO:0000313" key="7">
    <source>
        <dbReference type="Proteomes" id="UP001597286"/>
    </source>
</evidence>
<dbReference type="EMBL" id="JBHUFB010000009">
    <property type="protein sequence ID" value="MFD1812689.1"/>
    <property type="molecule type" value="Genomic_DNA"/>
</dbReference>
<name>A0ABW4P4T7_9NOCA</name>
<dbReference type="InterPro" id="IPR003953">
    <property type="entry name" value="FAD-dep_OxRdtase_2_FAD-bd"/>
</dbReference>
<dbReference type="InterPro" id="IPR027477">
    <property type="entry name" value="Succ_DH/fumarate_Rdtase_cat_sf"/>
</dbReference>
<dbReference type="NCBIfam" id="NF009473">
    <property type="entry name" value="PRK12835.1"/>
    <property type="match status" value="1"/>
</dbReference>
<dbReference type="PRINTS" id="PR00411">
    <property type="entry name" value="PNDRDTASEI"/>
</dbReference>
<dbReference type="PANTHER" id="PTHR43400">
    <property type="entry name" value="FUMARATE REDUCTASE"/>
    <property type="match status" value="1"/>
</dbReference>
<evidence type="ECO:0000256" key="3">
    <source>
        <dbReference type="ARBA" id="ARBA00022827"/>
    </source>
</evidence>
<gene>
    <name evidence="6" type="ORF">ACFSJG_10720</name>
</gene>
<sequence>MTDQHVDTTAQQWDTTVDFLVVGSGGGGMSAGATAAELGLDTLIIEKGKKFGGSTAISGGGIWIPNSPTLTRKGVVDDPAAIRRYLKTLTAGTVSDARIDAYIDAGPKLMQLLDRNKNMKLYWVKGYSDYHPEEDGGSALGRTIECLPFDTRKLKEDEQFQRPNSMKGPLGLWVTSKDYHDLAMVKRTWAGRRASMVAAWRVASNMVRRRHMATGGRALAARLRMVLKDAGVPLWLRTSMTELVTDSRGTVLGVVAEREGQAVRIRARRGVLLATGGFDHNQQMRDQYLPEHGRADISAGARELKGDGIRVGQQLGAALDLMDDAWWMPSVLHPMGAVIPLVSERCIPPSVIVNAQGERFTNESSPYVNFVHDQLEGGHVPAWFVMDTKAKNRYPFAQVLPNMPFPQGFYDSGVIHKADTLRELAEKIGVPADKLTATIDRFNGFARNGKDEDFGRGDSAYDRYYGDPTMKNPNLDEIVKGPFYAIRCEAGDLGTKGGLVTDEDARVLREDGSAIAGLYATGNTTASVMGNEYAGAGATIGPSMVFGYLAAQHAAANTLPLSESTESASA</sequence>
<reference evidence="7" key="1">
    <citation type="journal article" date="2019" name="Int. J. Syst. Evol. Microbiol.">
        <title>The Global Catalogue of Microorganisms (GCM) 10K type strain sequencing project: providing services to taxonomists for standard genome sequencing and annotation.</title>
        <authorList>
            <consortium name="The Broad Institute Genomics Platform"/>
            <consortium name="The Broad Institute Genome Sequencing Center for Infectious Disease"/>
            <person name="Wu L."/>
            <person name="Ma J."/>
        </authorList>
    </citation>
    <scope>NUCLEOTIDE SEQUENCE [LARGE SCALE GENOMIC DNA]</scope>
    <source>
        <strain evidence="7">DT72</strain>
    </source>
</reference>
<evidence type="ECO:0000256" key="1">
    <source>
        <dbReference type="ARBA" id="ARBA00001974"/>
    </source>
</evidence>
<evidence type="ECO:0000256" key="2">
    <source>
        <dbReference type="ARBA" id="ARBA00022630"/>
    </source>
</evidence>
<dbReference type="SUPFAM" id="SSF56425">
    <property type="entry name" value="Succinate dehydrogenase/fumarate reductase flavoprotein, catalytic domain"/>
    <property type="match status" value="1"/>
</dbReference>
<accession>A0ABW4P4T7</accession>
<dbReference type="InterPro" id="IPR036188">
    <property type="entry name" value="FAD/NAD-bd_sf"/>
</dbReference>
<dbReference type="Proteomes" id="UP001597286">
    <property type="component" value="Unassembled WGS sequence"/>
</dbReference>
<comment type="cofactor">
    <cofactor evidence="1">
        <name>FAD</name>
        <dbReference type="ChEBI" id="CHEBI:57692"/>
    </cofactor>
</comment>
<dbReference type="RefSeq" id="WP_378485187.1">
    <property type="nucleotide sequence ID" value="NZ_JBHUFB010000009.1"/>
</dbReference>
<dbReference type="SUPFAM" id="SSF51905">
    <property type="entry name" value="FAD/NAD(P)-binding domain"/>
    <property type="match status" value="1"/>
</dbReference>
<dbReference type="InterPro" id="IPR050315">
    <property type="entry name" value="FAD-oxidoreductase_2"/>
</dbReference>
<keyword evidence="7" id="KW-1185">Reference proteome</keyword>
<protein>
    <submittedName>
        <fullName evidence="6">FAD-binding protein</fullName>
    </submittedName>
</protein>
<keyword evidence="4" id="KW-0560">Oxidoreductase</keyword>
<dbReference type="Gene3D" id="3.50.50.60">
    <property type="entry name" value="FAD/NAD(P)-binding domain"/>
    <property type="match status" value="2"/>
</dbReference>
<feature type="domain" description="FAD-dependent oxidoreductase 2 FAD-binding" evidence="5">
    <location>
        <begin position="18"/>
        <end position="539"/>
    </location>
</feature>
<comment type="caution">
    <text evidence="6">The sequence shown here is derived from an EMBL/GenBank/DDBJ whole genome shotgun (WGS) entry which is preliminary data.</text>
</comment>